<reference evidence="1 2" key="1">
    <citation type="journal article" date="2022" name="Hortic Res">
        <title>A haplotype resolved chromosomal level avocado genome allows analysis of novel avocado genes.</title>
        <authorList>
            <person name="Nath O."/>
            <person name="Fletcher S.J."/>
            <person name="Hayward A."/>
            <person name="Shaw L.M."/>
            <person name="Masouleh A.K."/>
            <person name="Furtado A."/>
            <person name="Henry R.J."/>
            <person name="Mitter N."/>
        </authorList>
    </citation>
    <scope>NUCLEOTIDE SEQUENCE [LARGE SCALE GENOMIC DNA]</scope>
    <source>
        <strain evidence="2">cv. Hass</strain>
    </source>
</reference>
<proteinExistence type="predicted"/>
<comment type="caution">
    <text evidence="1">The sequence shown here is derived from an EMBL/GenBank/DDBJ whole genome shotgun (WGS) entry which is preliminary data.</text>
</comment>
<evidence type="ECO:0000313" key="1">
    <source>
        <dbReference type="EMBL" id="KAJ8638881.1"/>
    </source>
</evidence>
<protein>
    <submittedName>
        <fullName evidence="1">Uncharacterized protein</fullName>
    </submittedName>
</protein>
<organism evidence="1 2">
    <name type="scientific">Persea americana</name>
    <name type="common">Avocado</name>
    <dbReference type="NCBI Taxonomy" id="3435"/>
    <lineage>
        <taxon>Eukaryota</taxon>
        <taxon>Viridiplantae</taxon>
        <taxon>Streptophyta</taxon>
        <taxon>Embryophyta</taxon>
        <taxon>Tracheophyta</taxon>
        <taxon>Spermatophyta</taxon>
        <taxon>Magnoliopsida</taxon>
        <taxon>Magnoliidae</taxon>
        <taxon>Laurales</taxon>
        <taxon>Lauraceae</taxon>
        <taxon>Persea</taxon>
    </lineage>
</organism>
<keyword evidence="2" id="KW-1185">Reference proteome</keyword>
<gene>
    <name evidence="1" type="ORF">MRB53_015575</name>
</gene>
<sequence length="209" mass="22540">MLLPFFSFSAANKQHTPTELTLLPILIRSCSPSSSSNPKSSPRALAIPALPFKLRRSGKEGRCGSKPPPSQTLNQPSIWNQRAIEDITADKYSNFRDDPGNYSGGIPLDGYKCSDVLQHSPFKHETCKSAAIGAFRCGGGSQAAGGVKPGNGREHGGGKSKCLRCTKMQGFLMEDEKEEDNVCGGLFELESLICLAIRLRVNRDLALNG</sequence>
<accession>A0ACC2LZV2</accession>
<dbReference type="Proteomes" id="UP001234297">
    <property type="component" value="Chromosome 5"/>
</dbReference>
<dbReference type="EMBL" id="CM056813">
    <property type="protein sequence ID" value="KAJ8638881.1"/>
    <property type="molecule type" value="Genomic_DNA"/>
</dbReference>
<evidence type="ECO:0000313" key="2">
    <source>
        <dbReference type="Proteomes" id="UP001234297"/>
    </source>
</evidence>
<name>A0ACC2LZV2_PERAE</name>